<proteinExistence type="predicted"/>
<accession>A0ABD7YZE4</accession>
<dbReference type="RefSeq" id="WP_025330555.1">
    <property type="nucleotide sequence ID" value="NZ_CP132375.1"/>
</dbReference>
<evidence type="ECO:0000313" key="1">
    <source>
        <dbReference type="EMBL" id="WLS97489.1"/>
    </source>
</evidence>
<protein>
    <recommendedName>
        <fullName evidence="3">Phage tail fiber protein</fullName>
    </recommendedName>
</protein>
<gene>
    <name evidence="1" type="ORF">RAM05_06320</name>
</gene>
<dbReference type="EMBL" id="CP132375">
    <property type="protein sequence ID" value="WLS97489.1"/>
    <property type="molecule type" value="Genomic_DNA"/>
</dbReference>
<evidence type="ECO:0008006" key="3">
    <source>
        <dbReference type="Google" id="ProtNLM"/>
    </source>
</evidence>
<dbReference type="AlphaFoldDB" id="A0ABD7YZE4"/>
<organism evidence="1 2">
    <name type="scientific">Snodgrassella alvi</name>
    <dbReference type="NCBI Taxonomy" id="1196083"/>
    <lineage>
        <taxon>Bacteria</taxon>
        <taxon>Pseudomonadati</taxon>
        <taxon>Pseudomonadota</taxon>
        <taxon>Betaproteobacteria</taxon>
        <taxon>Neisseriales</taxon>
        <taxon>Neisseriaceae</taxon>
        <taxon>Snodgrassella</taxon>
    </lineage>
</organism>
<reference evidence="1 2" key="1">
    <citation type="submission" date="2023-08" db="EMBL/GenBank/DDBJ databases">
        <title>Complete genome sequences of 12 bacterial strains from the honey bee gut, resolved with long-read nanopore sequencing.</title>
        <authorList>
            <person name="Kwong W.K."/>
            <person name="Acheampong S."/>
            <person name="Polat M.F."/>
        </authorList>
    </citation>
    <scope>NUCLEOTIDE SEQUENCE [LARGE SCALE GENOMIC DNA]</scope>
    <source>
        <strain evidence="2">wkB9</strain>
    </source>
</reference>
<evidence type="ECO:0000313" key="2">
    <source>
        <dbReference type="Proteomes" id="UP001229773"/>
    </source>
</evidence>
<sequence>MANLKESSFWEEGIYQWETSDPVLGGENGIDNVPTRQLANRTKWLKDNKLDKSATAASADLAKKAQLADKLSKARNVGGVAFDGSADIDLPGVNKPGNQNTSGNAATASYAAQIAARKIGGVIFNAKTDIDLPGVNIKGNQDTSGNAATATKLQAACKIGDVQFDGTADIDLPGVNKPGNQNTSGNAATASYAAQIAARKIGGVIFNAKTDIDLPGVNIKGNQDTSGNANTASRLLNAIKIGGINFDGSTNINLPGVNIAGNQNTSGNAASATVLKNSRQIILNGDVSGSCWFNGDGNAIISTRQVNSLGVNQNWSDVTGARGYSITYTNQTSSPIAVAISFYHINNRSAELIVNGVLLGEVNTSNEDSQRKPIFGIVPPGHSYCLNGNLPVRVWAELRRG</sequence>
<name>A0ABD7YZE4_9NEIS</name>
<dbReference type="GeneID" id="34785151"/>
<dbReference type="Proteomes" id="UP001229773">
    <property type="component" value="Chromosome"/>
</dbReference>